<dbReference type="RefSeq" id="WP_015798942.1">
    <property type="nucleotide sequence ID" value="NC_013124.1"/>
</dbReference>
<dbReference type="AlphaFoldDB" id="C7M0F5"/>
<protein>
    <submittedName>
        <fullName evidence="1">Uncharacterized protein</fullName>
    </submittedName>
</protein>
<sequence>MRVLQRVLGVVFVTLIGLGLIVVGPSPVLGSVVRELDHGHGELVRVAGVLERVSNGARGLRVAVGSAEHEVSVAEAACASGVGGLVQQLVPQAGSLCRGLGPVASEVAAGGRTLASVEGRVVVFEAEVSSVQRRIATARSWVLRVRVAADLLLALEIAWGVVAGAAWLRGRHAASAGRPVAEAAV</sequence>
<reference evidence="1 2" key="1">
    <citation type="journal article" date="2009" name="Stand. Genomic Sci.">
        <title>Complete genome sequence of Acidimicrobium ferrooxidans type strain (ICP).</title>
        <authorList>
            <person name="Clum A."/>
            <person name="Nolan M."/>
            <person name="Lang E."/>
            <person name="Glavina Del Rio T."/>
            <person name="Tice H."/>
            <person name="Copeland A."/>
            <person name="Cheng J.F."/>
            <person name="Lucas S."/>
            <person name="Chen F."/>
            <person name="Bruce D."/>
            <person name="Goodwin L."/>
            <person name="Pitluck S."/>
            <person name="Ivanova N."/>
            <person name="Mavrommatis K."/>
            <person name="Mikhailova N."/>
            <person name="Pati A."/>
            <person name="Chen A."/>
            <person name="Palaniappan K."/>
            <person name="Goker M."/>
            <person name="Spring S."/>
            <person name="Land M."/>
            <person name="Hauser L."/>
            <person name="Chang Y.J."/>
            <person name="Jeffries C.C."/>
            <person name="Chain P."/>
            <person name="Bristow J."/>
            <person name="Eisen J.A."/>
            <person name="Markowitz V."/>
            <person name="Hugenholtz P."/>
            <person name="Kyrpides N.C."/>
            <person name="Klenk H.P."/>
            <person name="Lapidus A."/>
        </authorList>
    </citation>
    <scope>NUCLEOTIDE SEQUENCE [LARGE SCALE GENOMIC DNA]</scope>
    <source>
        <strain evidence="2">DSM 10331 / JCM 15462 / NBRC 103882 / ICP</strain>
    </source>
</reference>
<dbReference type="KEGG" id="afo:Afer_1540"/>
<accession>C7M0F5</accession>
<keyword evidence="2" id="KW-1185">Reference proteome</keyword>
<name>C7M0F5_ACIFD</name>
<dbReference type="EMBL" id="CP001631">
    <property type="protein sequence ID" value="ACU54463.1"/>
    <property type="molecule type" value="Genomic_DNA"/>
</dbReference>
<dbReference type="Proteomes" id="UP000000771">
    <property type="component" value="Chromosome"/>
</dbReference>
<dbReference type="HOGENOM" id="CLU_1458301_0_0_11"/>
<gene>
    <name evidence="1" type="ordered locus">Afer_1540</name>
</gene>
<evidence type="ECO:0000313" key="1">
    <source>
        <dbReference type="EMBL" id="ACU54463.1"/>
    </source>
</evidence>
<evidence type="ECO:0000313" key="2">
    <source>
        <dbReference type="Proteomes" id="UP000000771"/>
    </source>
</evidence>
<proteinExistence type="predicted"/>
<organism evidence="1 2">
    <name type="scientific">Acidimicrobium ferrooxidans (strain DSM 10331 / JCM 15462 / NBRC 103882 / ICP)</name>
    <dbReference type="NCBI Taxonomy" id="525909"/>
    <lineage>
        <taxon>Bacteria</taxon>
        <taxon>Bacillati</taxon>
        <taxon>Actinomycetota</taxon>
        <taxon>Acidimicrobiia</taxon>
        <taxon>Acidimicrobiales</taxon>
        <taxon>Acidimicrobiaceae</taxon>
        <taxon>Acidimicrobium</taxon>
    </lineage>
</organism>